<accession>A0A7W4UMR1</accession>
<evidence type="ECO:0000313" key="1">
    <source>
        <dbReference type="EMBL" id="MBB2956697.1"/>
    </source>
</evidence>
<reference evidence="1 2" key="1">
    <citation type="submission" date="2020-08" db="EMBL/GenBank/DDBJ databases">
        <title>Sequencing the genomes of 1000 actinobacteria strains.</title>
        <authorList>
            <person name="Klenk H.-P."/>
        </authorList>
    </citation>
    <scope>NUCLEOTIDE SEQUENCE [LARGE SCALE GENOMIC DNA]</scope>
    <source>
        <strain evidence="1 2">DSM 20419</strain>
    </source>
</reference>
<name>A0A7W4UMR1_9MICO</name>
<comment type="caution">
    <text evidence="1">The sequence shown here is derived from an EMBL/GenBank/DDBJ whole genome shotgun (WGS) entry which is preliminary data.</text>
</comment>
<protein>
    <recommendedName>
        <fullName evidence="3">DUF305 domain-containing protein</fullName>
    </recommendedName>
</protein>
<proteinExistence type="predicted"/>
<evidence type="ECO:0000313" key="2">
    <source>
        <dbReference type="Proteomes" id="UP000545286"/>
    </source>
</evidence>
<dbReference type="RefSeq" id="WP_183623109.1">
    <property type="nucleotide sequence ID" value="NZ_JACHWJ010000001.1"/>
</dbReference>
<dbReference type="AlphaFoldDB" id="A0A7W4UMR1"/>
<dbReference type="Proteomes" id="UP000545286">
    <property type="component" value="Unassembled WGS sequence"/>
</dbReference>
<organism evidence="1 2">
    <name type="scientific">Pseudoclavibacter helvolus</name>
    <dbReference type="NCBI Taxonomy" id="255205"/>
    <lineage>
        <taxon>Bacteria</taxon>
        <taxon>Bacillati</taxon>
        <taxon>Actinomycetota</taxon>
        <taxon>Actinomycetes</taxon>
        <taxon>Micrococcales</taxon>
        <taxon>Microbacteriaceae</taxon>
        <taxon>Pseudoclavibacter</taxon>
    </lineage>
</organism>
<evidence type="ECO:0008006" key="3">
    <source>
        <dbReference type="Google" id="ProtNLM"/>
    </source>
</evidence>
<sequence>MTTARGFDHEVYAGYLNAHLLASEAGLRAFKSATATWHGTPHEKTMRLLVTHIAADRRDLLALIEALGYRESVLKLWLTNAAWVAGTFNPVNILRLRKRPSTQLELDTLTGMVRAKLSMWEALIAVQPSDPRLVLSGLEALESRARTQIDLIQSISRDSVEERFLEQEPQAGATQ</sequence>
<gene>
    <name evidence="1" type="ORF">FHX72_000809</name>
</gene>
<keyword evidence="2" id="KW-1185">Reference proteome</keyword>
<dbReference type="EMBL" id="JACHWJ010000001">
    <property type="protein sequence ID" value="MBB2956697.1"/>
    <property type="molecule type" value="Genomic_DNA"/>
</dbReference>